<protein>
    <recommendedName>
        <fullName evidence="4">UsfY protein</fullName>
    </recommendedName>
</protein>
<organism evidence="2 3">
    <name type="scientific">Rhodococcus qingshengii</name>
    <dbReference type="NCBI Taxonomy" id="334542"/>
    <lineage>
        <taxon>Bacteria</taxon>
        <taxon>Bacillati</taxon>
        <taxon>Actinomycetota</taxon>
        <taxon>Actinomycetes</taxon>
        <taxon>Mycobacteriales</taxon>
        <taxon>Nocardiaceae</taxon>
        <taxon>Rhodococcus</taxon>
        <taxon>Rhodococcus erythropolis group</taxon>
    </lineage>
</organism>
<evidence type="ECO:0008006" key="4">
    <source>
        <dbReference type="Google" id="ProtNLM"/>
    </source>
</evidence>
<dbReference type="AlphaFoldDB" id="A0A2A5J438"/>
<dbReference type="Proteomes" id="UP000230886">
    <property type="component" value="Unassembled WGS sequence"/>
</dbReference>
<comment type="caution">
    <text evidence="2">The sequence shown here is derived from an EMBL/GenBank/DDBJ whole genome shotgun (WGS) entry which is preliminary data.</text>
</comment>
<feature type="transmembrane region" description="Helical" evidence="1">
    <location>
        <begin position="67"/>
        <end position="86"/>
    </location>
</feature>
<feature type="transmembrane region" description="Helical" evidence="1">
    <location>
        <begin position="42"/>
        <end position="61"/>
    </location>
</feature>
<evidence type="ECO:0000313" key="2">
    <source>
        <dbReference type="EMBL" id="PCK24273.1"/>
    </source>
</evidence>
<sequence length="106" mass="11399">MLDGVCVVTEPNEVEPVPVDNERTNRSHVGEAITDGRNYPGYLLVGLGLATLGLTLVAAGYGFRGWAVIAGSVCVISFIVGALAILMEHRRVKRLEGRELLDQKGH</sequence>
<reference evidence="2 3" key="1">
    <citation type="submission" date="2017-07" db="EMBL/GenBank/DDBJ databases">
        <title>Draft sequence of Rhodococcus enclensis 23b-28.</title>
        <authorList>
            <person name="Besaury L."/>
            <person name="Sancelme M."/>
            <person name="Amato P."/>
            <person name="Lallement A."/>
            <person name="Delort A.-M."/>
        </authorList>
    </citation>
    <scope>NUCLEOTIDE SEQUENCE [LARGE SCALE GENOMIC DNA]</scope>
    <source>
        <strain evidence="2 3">23b-28</strain>
    </source>
</reference>
<proteinExistence type="predicted"/>
<dbReference type="EMBL" id="NOVD01000033">
    <property type="protein sequence ID" value="PCK24273.1"/>
    <property type="molecule type" value="Genomic_DNA"/>
</dbReference>
<accession>A0A2A5J438</accession>
<name>A0A2A5J438_RHOSG</name>
<keyword evidence="1" id="KW-0472">Membrane</keyword>
<dbReference type="RefSeq" id="WP_099698474.1">
    <property type="nucleotide sequence ID" value="NZ_JANFQL010000038.1"/>
</dbReference>
<evidence type="ECO:0000313" key="3">
    <source>
        <dbReference type="Proteomes" id="UP000230886"/>
    </source>
</evidence>
<gene>
    <name evidence="2" type="ORF">CHR55_26685</name>
</gene>
<evidence type="ECO:0000256" key="1">
    <source>
        <dbReference type="SAM" id="Phobius"/>
    </source>
</evidence>
<keyword evidence="1" id="KW-0812">Transmembrane</keyword>
<keyword evidence="1" id="KW-1133">Transmembrane helix</keyword>